<dbReference type="AlphaFoldDB" id="A0A8D8DKG2"/>
<evidence type="ECO:0000256" key="1">
    <source>
        <dbReference type="SAM" id="Phobius"/>
    </source>
</evidence>
<dbReference type="EMBL" id="HBUE01038825">
    <property type="protein sequence ID" value="CAG6459828.1"/>
    <property type="molecule type" value="Transcribed_RNA"/>
</dbReference>
<name>A0A8D8DKG2_CULPI</name>
<keyword evidence="1" id="KW-0812">Transmembrane</keyword>
<proteinExistence type="predicted"/>
<evidence type="ECO:0000313" key="2">
    <source>
        <dbReference type="EMBL" id="CAG6511462.1"/>
    </source>
</evidence>
<keyword evidence="1" id="KW-1133">Transmembrane helix</keyword>
<organism evidence="2">
    <name type="scientific">Culex pipiens</name>
    <name type="common">House mosquito</name>
    <dbReference type="NCBI Taxonomy" id="7175"/>
    <lineage>
        <taxon>Eukaryota</taxon>
        <taxon>Metazoa</taxon>
        <taxon>Ecdysozoa</taxon>
        <taxon>Arthropoda</taxon>
        <taxon>Hexapoda</taxon>
        <taxon>Insecta</taxon>
        <taxon>Pterygota</taxon>
        <taxon>Neoptera</taxon>
        <taxon>Endopterygota</taxon>
        <taxon>Diptera</taxon>
        <taxon>Nematocera</taxon>
        <taxon>Culicoidea</taxon>
        <taxon>Culicidae</taxon>
        <taxon>Culicinae</taxon>
        <taxon>Culicini</taxon>
        <taxon>Culex</taxon>
        <taxon>Culex</taxon>
    </lineage>
</organism>
<protein>
    <submittedName>
        <fullName evidence="2">(northern house mosquito) hypothetical protein</fullName>
    </submittedName>
</protein>
<keyword evidence="1" id="KW-0472">Membrane</keyword>
<dbReference type="EMBL" id="HBUE01268790">
    <property type="protein sequence ID" value="CAG6562885.1"/>
    <property type="molecule type" value="Transcribed_RNA"/>
</dbReference>
<dbReference type="EMBL" id="HBUE01038824">
    <property type="protein sequence ID" value="CAG6459827.1"/>
    <property type="molecule type" value="Transcribed_RNA"/>
</dbReference>
<reference evidence="2" key="1">
    <citation type="submission" date="2021-05" db="EMBL/GenBank/DDBJ databases">
        <authorList>
            <person name="Alioto T."/>
            <person name="Alioto T."/>
            <person name="Gomez Garrido J."/>
        </authorList>
    </citation>
    <scope>NUCLEOTIDE SEQUENCE</scope>
</reference>
<feature type="transmembrane region" description="Helical" evidence="1">
    <location>
        <begin position="49"/>
        <end position="69"/>
    </location>
</feature>
<sequence>MLLAGMLFQWQNKYVYSLLLKVSLVLRDDQSDRGRNNCDGGGFGTNERFLLVVVVLLLLLLLIVGAVFVQGRTRIAKLLFRVGGVAVGGGNLRGWCRLAG</sequence>
<dbReference type="EMBL" id="HBUE01163561">
    <property type="protein sequence ID" value="CAG6511462.1"/>
    <property type="molecule type" value="Transcribed_RNA"/>
</dbReference>
<accession>A0A8D8DKG2</accession>